<dbReference type="AlphaFoldDB" id="A0A975H5M8"/>
<evidence type="ECO:0000313" key="1">
    <source>
        <dbReference type="EMBL" id="QTE21044.1"/>
    </source>
</evidence>
<evidence type="ECO:0000313" key="2">
    <source>
        <dbReference type="Proteomes" id="UP000663920"/>
    </source>
</evidence>
<gene>
    <name evidence="1" type="ORF">J3359_09295</name>
</gene>
<reference evidence="1 2" key="1">
    <citation type="submission" date="2021-03" db="EMBL/GenBank/DDBJ databases">
        <title>Complete genome of Polaribacter_sp.SM13.</title>
        <authorList>
            <person name="Jeong S.W."/>
            <person name="Bae J.W."/>
        </authorList>
    </citation>
    <scope>NUCLEOTIDE SEQUENCE [LARGE SCALE GENOMIC DNA]</scope>
    <source>
        <strain evidence="1 2">SM13</strain>
    </source>
</reference>
<proteinExistence type="predicted"/>
<organism evidence="1 2">
    <name type="scientific">Polaribacter cellanae</name>
    <dbReference type="NCBI Taxonomy" id="2818493"/>
    <lineage>
        <taxon>Bacteria</taxon>
        <taxon>Pseudomonadati</taxon>
        <taxon>Bacteroidota</taxon>
        <taxon>Flavobacteriia</taxon>
        <taxon>Flavobacteriales</taxon>
        <taxon>Flavobacteriaceae</taxon>
    </lineage>
</organism>
<dbReference type="EMBL" id="CP071869">
    <property type="protein sequence ID" value="QTE21044.1"/>
    <property type="molecule type" value="Genomic_DNA"/>
</dbReference>
<dbReference type="Proteomes" id="UP000663920">
    <property type="component" value="Chromosome"/>
</dbReference>
<name>A0A975H5M8_9FLAO</name>
<dbReference type="RefSeq" id="WP_208076645.1">
    <property type="nucleotide sequence ID" value="NZ_CP071869.1"/>
</dbReference>
<protein>
    <submittedName>
        <fullName evidence="1">Uncharacterized protein</fullName>
    </submittedName>
</protein>
<sequence length="60" mass="6821">MTTYYRFDSTVITRYGEQQGSAKGYNPNKKGRNYTSPINGLCDQTRMVANAWLRPGNTAR</sequence>
<dbReference type="KEGG" id="pcea:J3359_09295"/>
<keyword evidence="2" id="KW-1185">Reference proteome</keyword>
<accession>A0A975H5M8</accession>